<name>S5LWY3_9MOLU</name>
<evidence type="ECO:0000256" key="18">
    <source>
        <dbReference type="ARBA" id="ARBA00029893"/>
    </source>
</evidence>
<dbReference type="GO" id="GO:0016024">
    <property type="term" value="P:CDP-diacylglycerol biosynthetic process"/>
    <property type="evidence" value="ECO:0007669"/>
    <property type="project" value="TreeGrafter"/>
</dbReference>
<dbReference type="STRING" id="1276221.SDIMI_v3c06000"/>
<evidence type="ECO:0000313" key="26">
    <source>
        <dbReference type="Proteomes" id="UP000014983"/>
    </source>
</evidence>
<keyword evidence="8" id="KW-1003">Cell membrane</keyword>
<dbReference type="Proteomes" id="UP000014983">
    <property type="component" value="Chromosome"/>
</dbReference>
<feature type="transmembrane region" description="Helical" evidence="24">
    <location>
        <begin position="75"/>
        <end position="93"/>
    </location>
</feature>
<evidence type="ECO:0000256" key="5">
    <source>
        <dbReference type="ARBA" id="ARBA00010185"/>
    </source>
</evidence>
<comment type="similarity">
    <text evidence="5">Belongs to the CDS family.</text>
</comment>
<evidence type="ECO:0000256" key="9">
    <source>
        <dbReference type="ARBA" id="ARBA00022516"/>
    </source>
</evidence>
<keyword evidence="11 24" id="KW-0812">Transmembrane</keyword>
<dbReference type="PANTHER" id="PTHR46382">
    <property type="entry name" value="PHOSPHATIDATE CYTIDYLYLTRANSFERASE"/>
    <property type="match status" value="1"/>
</dbReference>
<evidence type="ECO:0000256" key="1">
    <source>
        <dbReference type="ARBA" id="ARBA00001698"/>
    </source>
</evidence>
<evidence type="ECO:0000256" key="6">
    <source>
        <dbReference type="ARBA" id="ARBA00012487"/>
    </source>
</evidence>
<sequence length="368" mass="41380">MKINDKDFEITDTVEIDPITDDKIGNNRFKLDSVKRNLRTRVFSTLVLLVLLLGFVVSGAVYTSLKTYIETPSEAASYTSIILTIGLLGICNFEMNKTMGFKQWYYQVLLITLSIILFIFPSSEILYDFSFYKAMNLTGATSWFGAWQFPVLLTIYLFITMIIGFADKRINQKNALINVVMTIIIILALKAFSVTSLALSSSNGERDRAMFSFNTIVWIWLMIILSDSFQYLGGMRFGKTKLSPNISPKKTWEGALIGMGVASGTGIVFAMIFQFVTPLKEFQPLREIMQGLGSTSVILEVIMYILLSLVFPIIGLFGDLLFSWVKRQVKIKDYSNLIPGHGGALDRLDSIIFSLFILFIFISCAALI</sequence>
<dbReference type="Pfam" id="PF01148">
    <property type="entry name" value="CTP_transf_1"/>
    <property type="match status" value="1"/>
</dbReference>
<evidence type="ECO:0000256" key="15">
    <source>
        <dbReference type="ARBA" id="ARBA00023136"/>
    </source>
</evidence>
<keyword evidence="10 25" id="KW-0808">Transferase</keyword>
<feature type="transmembrane region" description="Helical" evidence="24">
    <location>
        <begin position="147"/>
        <end position="166"/>
    </location>
</feature>
<dbReference type="eggNOG" id="COG0575">
    <property type="taxonomic scope" value="Bacteria"/>
</dbReference>
<dbReference type="EC" id="2.7.7.41" evidence="6"/>
<keyword evidence="12 25" id="KW-0548">Nucleotidyltransferase</keyword>
<dbReference type="GO" id="GO:0005886">
    <property type="term" value="C:plasma membrane"/>
    <property type="evidence" value="ECO:0007669"/>
    <property type="project" value="UniProtKB-SubCell"/>
</dbReference>
<accession>S5LWY3</accession>
<keyword evidence="16" id="KW-0594">Phospholipid biosynthesis</keyword>
<feature type="transmembrane region" description="Helical" evidence="24">
    <location>
        <begin position="42"/>
        <end position="63"/>
    </location>
</feature>
<feature type="transmembrane region" description="Helical" evidence="24">
    <location>
        <begin position="254"/>
        <end position="277"/>
    </location>
</feature>
<keyword evidence="9" id="KW-0444">Lipid biosynthesis</keyword>
<dbReference type="KEGG" id="sdi:SDIMI_v3c06000"/>
<protein>
    <recommendedName>
        <fullName evidence="7">Phosphatidate cytidylyltransferase</fullName>
        <ecNumber evidence="6">2.7.7.41</ecNumber>
    </recommendedName>
    <alternativeName>
        <fullName evidence="20">CDP-DAG synthase</fullName>
    </alternativeName>
    <alternativeName>
        <fullName evidence="22">CDP-DG synthase</fullName>
    </alternativeName>
    <alternativeName>
        <fullName evidence="18">CDP-diacylglycerol synthase</fullName>
    </alternativeName>
    <alternativeName>
        <fullName evidence="21">CDP-diglyceride pyrophosphorylase</fullName>
    </alternativeName>
    <alternativeName>
        <fullName evidence="23">CDP-diglyceride synthase</fullName>
    </alternativeName>
    <alternativeName>
        <fullName evidence="19">CTP:phosphatidate cytidylyltransferase</fullName>
    </alternativeName>
</protein>
<evidence type="ECO:0000256" key="4">
    <source>
        <dbReference type="ARBA" id="ARBA00005189"/>
    </source>
</evidence>
<dbReference type="HOGENOM" id="CLU_037294_2_0_14"/>
<dbReference type="PATRIC" id="fig|1276221.3.peg.600"/>
<keyword evidence="13 24" id="KW-1133">Transmembrane helix</keyword>
<evidence type="ECO:0000256" key="21">
    <source>
        <dbReference type="ARBA" id="ARBA00032396"/>
    </source>
</evidence>
<organism evidence="25 26">
    <name type="scientific">Spiroplasma diminutum CUAS-1</name>
    <dbReference type="NCBI Taxonomy" id="1276221"/>
    <lineage>
        <taxon>Bacteria</taxon>
        <taxon>Bacillati</taxon>
        <taxon>Mycoplasmatota</taxon>
        <taxon>Mollicutes</taxon>
        <taxon>Entomoplasmatales</taxon>
        <taxon>Spiroplasmataceae</taxon>
        <taxon>Spiroplasma</taxon>
    </lineage>
</organism>
<keyword evidence="26" id="KW-1185">Reference proteome</keyword>
<feature type="transmembrane region" description="Helical" evidence="24">
    <location>
        <begin position="175"/>
        <end position="199"/>
    </location>
</feature>
<gene>
    <name evidence="25" type="primary">cdsA</name>
    <name evidence="25" type="ORF">SDIMI_v3c06000</name>
</gene>
<dbReference type="RefSeq" id="WP_020836536.1">
    <property type="nucleotide sequence ID" value="NC_021833.1"/>
</dbReference>
<dbReference type="GO" id="GO:0004605">
    <property type="term" value="F:phosphatidate cytidylyltransferase activity"/>
    <property type="evidence" value="ECO:0007669"/>
    <property type="project" value="UniProtKB-EC"/>
</dbReference>
<evidence type="ECO:0000256" key="14">
    <source>
        <dbReference type="ARBA" id="ARBA00023098"/>
    </source>
</evidence>
<evidence type="ECO:0000256" key="8">
    <source>
        <dbReference type="ARBA" id="ARBA00022475"/>
    </source>
</evidence>
<dbReference type="PANTHER" id="PTHR46382:SF1">
    <property type="entry name" value="PHOSPHATIDATE CYTIDYLYLTRANSFERASE"/>
    <property type="match status" value="1"/>
</dbReference>
<comment type="pathway">
    <text evidence="3">Phospholipid metabolism; CDP-diacylglycerol biosynthesis; CDP-diacylglycerol from sn-glycerol 3-phosphate: step 3/3.</text>
</comment>
<evidence type="ECO:0000256" key="22">
    <source>
        <dbReference type="ARBA" id="ARBA00032743"/>
    </source>
</evidence>
<evidence type="ECO:0000256" key="11">
    <source>
        <dbReference type="ARBA" id="ARBA00022692"/>
    </source>
</evidence>
<evidence type="ECO:0000256" key="12">
    <source>
        <dbReference type="ARBA" id="ARBA00022695"/>
    </source>
</evidence>
<evidence type="ECO:0000256" key="7">
    <source>
        <dbReference type="ARBA" id="ARBA00019373"/>
    </source>
</evidence>
<dbReference type="EMBL" id="CP005076">
    <property type="protein sequence ID" value="AGR42304.1"/>
    <property type="molecule type" value="Genomic_DNA"/>
</dbReference>
<dbReference type="InParanoid" id="S5LWY3"/>
<feature type="transmembrane region" description="Helical" evidence="24">
    <location>
        <begin position="105"/>
        <end position="127"/>
    </location>
</feature>
<evidence type="ECO:0000256" key="19">
    <source>
        <dbReference type="ARBA" id="ARBA00031825"/>
    </source>
</evidence>
<evidence type="ECO:0000256" key="13">
    <source>
        <dbReference type="ARBA" id="ARBA00022989"/>
    </source>
</evidence>
<evidence type="ECO:0000313" key="25">
    <source>
        <dbReference type="EMBL" id="AGR42304.1"/>
    </source>
</evidence>
<proteinExistence type="inferred from homology"/>
<evidence type="ECO:0000256" key="2">
    <source>
        <dbReference type="ARBA" id="ARBA00004651"/>
    </source>
</evidence>
<evidence type="ECO:0000256" key="23">
    <source>
        <dbReference type="ARBA" id="ARBA00033406"/>
    </source>
</evidence>
<evidence type="ECO:0000256" key="3">
    <source>
        <dbReference type="ARBA" id="ARBA00005119"/>
    </source>
</evidence>
<keyword evidence="15 24" id="KW-0472">Membrane</keyword>
<dbReference type="OrthoDB" id="9799199at2"/>
<feature type="transmembrane region" description="Helical" evidence="24">
    <location>
        <begin position="348"/>
        <end position="367"/>
    </location>
</feature>
<evidence type="ECO:0000256" key="16">
    <source>
        <dbReference type="ARBA" id="ARBA00023209"/>
    </source>
</evidence>
<reference evidence="25 26" key="1">
    <citation type="journal article" date="2013" name="Genome Biol. Evol.">
        <title>Comparison of metabolic capacities and inference of gene content evolution in mosquito-associated Spiroplasma diminutum and S. taiwanense.</title>
        <authorList>
            <person name="Lo W.S."/>
            <person name="Ku C."/>
            <person name="Chen L.L."/>
            <person name="Chang T.H."/>
            <person name="Kuo C.H."/>
        </authorList>
    </citation>
    <scope>NUCLEOTIDE SEQUENCE [LARGE SCALE GENOMIC DNA]</scope>
    <source>
        <strain evidence="25">CUAS-1</strain>
    </source>
</reference>
<feature type="transmembrane region" description="Helical" evidence="24">
    <location>
        <begin position="211"/>
        <end position="233"/>
    </location>
</feature>
<comment type="pathway">
    <text evidence="4">Lipid metabolism.</text>
</comment>
<evidence type="ECO:0000256" key="24">
    <source>
        <dbReference type="SAM" id="Phobius"/>
    </source>
</evidence>
<comment type="catalytic activity">
    <reaction evidence="1">
        <text>a 1,2-diacyl-sn-glycero-3-phosphate + CTP + H(+) = a CDP-1,2-diacyl-sn-glycerol + diphosphate</text>
        <dbReference type="Rhea" id="RHEA:16229"/>
        <dbReference type="ChEBI" id="CHEBI:15378"/>
        <dbReference type="ChEBI" id="CHEBI:33019"/>
        <dbReference type="ChEBI" id="CHEBI:37563"/>
        <dbReference type="ChEBI" id="CHEBI:58332"/>
        <dbReference type="ChEBI" id="CHEBI:58608"/>
        <dbReference type="EC" id="2.7.7.41"/>
    </reaction>
</comment>
<feature type="transmembrane region" description="Helical" evidence="24">
    <location>
        <begin position="297"/>
        <end position="322"/>
    </location>
</feature>
<keyword evidence="17" id="KW-1208">Phospholipid metabolism</keyword>
<evidence type="ECO:0000256" key="17">
    <source>
        <dbReference type="ARBA" id="ARBA00023264"/>
    </source>
</evidence>
<comment type="subcellular location">
    <subcellularLocation>
        <location evidence="2">Cell membrane</location>
        <topology evidence="2">Multi-pass membrane protein</topology>
    </subcellularLocation>
</comment>
<keyword evidence="14" id="KW-0443">Lipid metabolism</keyword>
<evidence type="ECO:0000256" key="20">
    <source>
        <dbReference type="ARBA" id="ARBA00032253"/>
    </source>
</evidence>
<dbReference type="AlphaFoldDB" id="S5LWY3"/>
<evidence type="ECO:0000256" key="10">
    <source>
        <dbReference type="ARBA" id="ARBA00022679"/>
    </source>
</evidence>